<evidence type="ECO:0000256" key="8">
    <source>
        <dbReference type="ARBA" id="ARBA00023145"/>
    </source>
</evidence>
<comment type="subcellular location">
    <subcellularLocation>
        <location evidence="1">Secreted</location>
        <location evidence="1">Extracellular space</location>
    </subcellularLocation>
</comment>
<dbReference type="PRINTS" id="PR00722">
    <property type="entry name" value="CHYMOTRYPSIN"/>
</dbReference>
<dbReference type="InterPro" id="IPR033116">
    <property type="entry name" value="TRYPSIN_SER"/>
</dbReference>
<gene>
    <name evidence="15" type="primary">LOC108045519</name>
</gene>
<dbReference type="GO" id="GO:0016485">
    <property type="term" value="P:protein processing"/>
    <property type="evidence" value="ECO:0007669"/>
    <property type="project" value="UniProtKB-ARBA"/>
</dbReference>
<keyword evidence="4 12" id="KW-0645">Protease</keyword>
<name>A0A6P4EQB9_DRORH</name>
<feature type="chain" id="PRO_5027595297" description="trypsin" evidence="13">
    <location>
        <begin position="18"/>
        <end position="247"/>
    </location>
</feature>
<keyword evidence="8" id="KW-0865">Zymogen</keyword>
<dbReference type="SUPFAM" id="SSF50494">
    <property type="entry name" value="Trypsin-like serine proteases"/>
    <property type="match status" value="1"/>
</dbReference>
<reference evidence="15" key="1">
    <citation type="submission" date="2025-08" db="UniProtKB">
        <authorList>
            <consortium name="RefSeq"/>
        </authorList>
    </citation>
    <scope>IDENTIFICATION</scope>
</reference>
<dbReference type="OrthoDB" id="10059102at2759"/>
<dbReference type="InterPro" id="IPR043504">
    <property type="entry name" value="Peptidase_S1_PA_chymotrypsin"/>
</dbReference>
<keyword evidence="7 12" id="KW-0720">Serine protease</keyword>
<dbReference type="InterPro" id="IPR001314">
    <property type="entry name" value="Peptidase_S1A"/>
</dbReference>
<keyword evidence="9" id="KW-1015">Disulfide bond</keyword>
<dbReference type="InterPro" id="IPR050430">
    <property type="entry name" value="Peptidase_S1"/>
</dbReference>
<evidence type="ECO:0000256" key="10">
    <source>
        <dbReference type="ARBA" id="ARBA00036320"/>
    </source>
</evidence>
<dbReference type="PANTHER" id="PTHR24276:SF91">
    <property type="entry name" value="AT26814P-RELATED"/>
    <property type="match status" value="1"/>
</dbReference>
<proteinExistence type="inferred from homology"/>
<evidence type="ECO:0000256" key="7">
    <source>
        <dbReference type="ARBA" id="ARBA00022825"/>
    </source>
</evidence>
<keyword evidence="5 13" id="KW-0732">Signal</keyword>
<feature type="signal peptide" evidence="13">
    <location>
        <begin position="1"/>
        <end position="17"/>
    </location>
</feature>
<dbReference type="RefSeq" id="XP_016980370.1">
    <property type="nucleotide sequence ID" value="XM_017124881.1"/>
</dbReference>
<dbReference type="Pfam" id="PF00089">
    <property type="entry name" value="Trypsin"/>
    <property type="match status" value="1"/>
</dbReference>
<sequence>MFIQWIFVISSFAPIFGELIPERIVGGSQVDISAVPWQASLQFAGSHVCGAVIFSDQIVITAAHCFESIWEFFYNVRVGSSIRNFGGQVVGISKIRKHEGYYKLPNGILNNDIAVIRLEFSLYLGATISPISLADSSPAVGSAASVSGWGDFGFLQIGSDSLQEVTVDIVDSKECQQSYGYINNNMICAAAFGKDSCQGDSGGPLVSGGKLVGIVSFGTYCAHPIFPGVYANVAELKPWILNAIERL</sequence>
<evidence type="ECO:0000256" key="11">
    <source>
        <dbReference type="ARBA" id="ARBA00038868"/>
    </source>
</evidence>
<dbReference type="GO" id="GO:0004252">
    <property type="term" value="F:serine-type endopeptidase activity"/>
    <property type="evidence" value="ECO:0007669"/>
    <property type="project" value="UniProtKB-EC"/>
</dbReference>
<evidence type="ECO:0000256" key="13">
    <source>
        <dbReference type="SAM" id="SignalP"/>
    </source>
</evidence>
<evidence type="ECO:0000256" key="4">
    <source>
        <dbReference type="ARBA" id="ARBA00022670"/>
    </source>
</evidence>
<dbReference type="PROSITE" id="PS00134">
    <property type="entry name" value="TRYPSIN_HIS"/>
    <property type="match status" value="1"/>
</dbReference>
<evidence type="ECO:0000313" key="15">
    <source>
        <dbReference type="RefSeq" id="XP_016980370.1"/>
    </source>
</evidence>
<dbReference type="InterPro" id="IPR018114">
    <property type="entry name" value="TRYPSIN_HIS"/>
</dbReference>
<comment type="similarity">
    <text evidence="2">Belongs to the peptidase S1 family.</text>
</comment>
<evidence type="ECO:0000256" key="12">
    <source>
        <dbReference type="RuleBase" id="RU363034"/>
    </source>
</evidence>
<dbReference type="InterPro" id="IPR009003">
    <property type="entry name" value="Peptidase_S1_PA"/>
</dbReference>
<feature type="domain" description="Peptidase S1" evidence="14">
    <location>
        <begin position="24"/>
        <end position="245"/>
    </location>
</feature>
<evidence type="ECO:0000256" key="3">
    <source>
        <dbReference type="ARBA" id="ARBA00022525"/>
    </source>
</evidence>
<comment type="catalytic activity">
    <reaction evidence="10">
        <text>Preferential cleavage: Arg-|-Xaa, Lys-|-Xaa.</text>
        <dbReference type="EC" id="3.4.21.4"/>
    </reaction>
</comment>
<dbReference type="Gene3D" id="2.40.10.10">
    <property type="entry name" value="Trypsin-like serine proteases"/>
    <property type="match status" value="1"/>
</dbReference>
<dbReference type="SMART" id="SM00020">
    <property type="entry name" value="Tryp_SPc"/>
    <property type="match status" value="1"/>
</dbReference>
<evidence type="ECO:0000256" key="2">
    <source>
        <dbReference type="ARBA" id="ARBA00007664"/>
    </source>
</evidence>
<accession>A0A6P4EQB9</accession>
<protein>
    <recommendedName>
        <fullName evidence="11">trypsin</fullName>
        <ecNumber evidence="11">3.4.21.4</ecNumber>
    </recommendedName>
</protein>
<dbReference type="GO" id="GO:0005576">
    <property type="term" value="C:extracellular region"/>
    <property type="evidence" value="ECO:0007669"/>
    <property type="project" value="UniProtKB-SubCell"/>
</dbReference>
<dbReference type="PROSITE" id="PS00135">
    <property type="entry name" value="TRYPSIN_SER"/>
    <property type="match status" value="1"/>
</dbReference>
<dbReference type="CDD" id="cd00190">
    <property type="entry name" value="Tryp_SPc"/>
    <property type="match status" value="1"/>
</dbReference>
<evidence type="ECO:0000256" key="6">
    <source>
        <dbReference type="ARBA" id="ARBA00022801"/>
    </source>
</evidence>
<evidence type="ECO:0000256" key="9">
    <source>
        <dbReference type="ARBA" id="ARBA00023157"/>
    </source>
</evidence>
<evidence type="ECO:0000256" key="5">
    <source>
        <dbReference type="ARBA" id="ARBA00022729"/>
    </source>
</evidence>
<organism evidence="15">
    <name type="scientific">Drosophila rhopaloa</name>
    <name type="common">Fruit fly</name>
    <dbReference type="NCBI Taxonomy" id="1041015"/>
    <lineage>
        <taxon>Eukaryota</taxon>
        <taxon>Metazoa</taxon>
        <taxon>Ecdysozoa</taxon>
        <taxon>Arthropoda</taxon>
        <taxon>Hexapoda</taxon>
        <taxon>Insecta</taxon>
        <taxon>Pterygota</taxon>
        <taxon>Neoptera</taxon>
        <taxon>Endopterygota</taxon>
        <taxon>Diptera</taxon>
        <taxon>Brachycera</taxon>
        <taxon>Muscomorpha</taxon>
        <taxon>Ephydroidea</taxon>
        <taxon>Drosophilidae</taxon>
        <taxon>Drosophila</taxon>
        <taxon>Sophophora</taxon>
    </lineage>
</organism>
<dbReference type="InterPro" id="IPR001254">
    <property type="entry name" value="Trypsin_dom"/>
</dbReference>
<keyword evidence="3" id="KW-0964">Secreted</keyword>
<dbReference type="PANTHER" id="PTHR24276">
    <property type="entry name" value="POLYSERASE-RELATED"/>
    <property type="match status" value="1"/>
</dbReference>
<dbReference type="AlphaFoldDB" id="A0A6P4EQB9"/>
<evidence type="ECO:0000259" key="14">
    <source>
        <dbReference type="PROSITE" id="PS50240"/>
    </source>
</evidence>
<keyword evidence="6 12" id="KW-0378">Hydrolase</keyword>
<dbReference type="FunFam" id="2.40.10.10:FF:000047">
    <property type="entry name" value="Trypsin eta"/>
    <property type="match status" value="1"/>
</dbReference>
<dbReference type="PROSITE" id="PS50240">
    <property type="entry name" value="TRYPSIN_DOM"/>
    <property type="match status" value="1"/>
</dbReference>
<evidence type="ECO:0000256" key="1">
    <source>
        <dbReference type="ARBA" id="ARBA00004239"/>
    </source>
</evidence>
<dbReference type="EC" id="3.4.21.4" evidence="11"/>